<proteinExistence type="predicted"/>
<evidence type="ECO:0000256" key="1">
    <source>
        <dbReference type="SAM" id="Phobius"/>
    </source>
</evidence>
<reference evidence="2 3" key="1">
    <citation type="submission" date="2008-04" db="EMBL/GenBank/DDBJ databases">
        <title>Complete sequence of chromosome of Natranaerobius thermophilus JW/NM-WN-LF.</title>
        <authorList>
            <consortium name="US DOE Joint Genome Institute"/>
            <person name="Copeland A."/>
            <person name="Lucas S."/>
            <person name="Lapidus A."/>
            <person name="Glavina del Rio T."/>
            <person name="Dalin E."/>
            <person name="Tice H."/>
            <person name="Bruce D."/>
            <person name="Goodwin L."/>
            <person name="Pitluck S."/>
            <person name="Chertkov O."/>
            <person name="Brettin T."/>
            <person name="Detter J.C."/>
            <person name="Han C."/>
            <person name="Kuske C.R."/>
            <person name="Schmutz J."/>
            <person name="Larimer F."/>
            <person name="Land M."/>
            <person name="Hauser L."/>
            <person name="Kyrpides N."/>
            <person name="Lykidis A."/>
            <person name="Mesbah N.M."/>
            <person name="Wiegel J."/>
        </authorList>
    </citation>
    <scope>NUCLEOTIDE SEQUENCE [LARGE SCALE GENOMIC DNA]</scope>
    <source>
        <strain evidence="3">ATCC BAA-1301 / DSM 18059 / JW/NM-WN-LF</strain>
    </source>
</reference>
<keyword evidence="1" id="KW-0472">Membrane</keyword>
<dbReference type="AlphaFoldDB" id="B2A1C7"/>
<evidence type="ECO:0000313" key="2">
    <source>
        <dbReference type="EMBL" id="ACB86065.1"/>
    </source>
</evidence>
<dbReference type="HOGENOM" id="CLU_2936780_0_0_9"/>
<protein>
    <submittedName>
        <fullName evidence="2">Uncharacterized protein</fullName>
    </submittedName>
</protein>
<keyword evidence="1" id="KW-1133">Transmembrane helix</keyword>
<dbReference type="Proteomes" id="UP000001683">
    <property type="component" value="Chromosome"/>
</dbReference>
<dbReference type="STRING" id="457570.Nther_2502"/>
<reference evidence="2 3" key="2">
    <citation type="journal article" date="2011" name="J. Bacteriol.">
        <title>Complete genome sequence of the anaerobic, halophilic alkalithermophile Natranaerobius thermophilus JW/NM-WN-LF.</title>
        <authorList>
            <person name="Zhao B."/>
            <person name="Mesbah N.M."/>
            <person name="Dalin E."/>
            <person name="Goodwin L."/>
            <person name="Nolan M."/>
            <person name="Pitluck S."/>
            <person name="Chertkov O."/>
            <person name="Brettin T.S."/>
            <person name="Han J."/>
            <person name="Larimer F.W."/>
            <person name="Land M.L."/>
            <person name="Hauser L."/>
            <person name="Kyrpides N."/>
            <person name="Wiegel J."/>
        </authorList>
    </citation>
    <scope>NUCLEOTIDE SEQUENCE [LARGE SCALE GENOMIC DNA]</scope>
    <source>
        <strain evidence="3">ATCC BAA-1301 / DSM 18059 / JW/NM-WN-LF</strain>
    </source>
</reference>
<dbReference type="RefSeq" id="WP_012448909.1">
    <property type="nucleotide sequence ID" value="NC_010718.1"/>
</dbReference>
<dbReference type="KEGG" id="nth:Nther_2502"/>
<feature type="transmembrane region" description="Helical" evidence="1">
    <location>
        <begin position="34"/>
        <end position="54"/>
    </location>
</feature>
<name>B2A1C7_NATTJ</name>
<sequence>MEIFNKLKFAIINVIIFLLMGLLLYVGIYNLHNYPVTVVGGLALVSSLLIYSSYRVIQAS</sequence>
<keyword evidence="3" id="KW-1185">Reference proteome</keyword>
<organism evidence="2 3">
    <name type="scientific">Natranaerobius thermophilus (strain ATCC BAA-1301 / DSM 18059 / JW/NM-WN-LF)</name>
    <dbReference type="NCBI Taxonomy" id="457570"/>
    <lineage>
        <taxon>Bacteria</taxon>
        <taxon>Bacillati</taxon>
        <taxon>Bacillota</taxon>
        <taxon>Clostridia</taxon>
        <taxon>Natranaerobiales</taxon>
        <taxon>Natranaerobiaceae</taxon>
        <taxon>Natranaerobius</taxon>
    </lineage>
</organism>
<dbReference type="EMBL" id="CP001034">
    <property type="protein sequence ID" value="ACB86065.1"/>
    <property type="molecule type" value="Genomic_DNA"/>
</dbReference>
<keyword evidence="1" id="KW-0812">Transmembrane</keyword>
<feature type="transmembrane region" description="Helical" evidence="1">
    <location>
        <begin position="7"/>
        <end position="28"/>
    </location>
</feature>
<evidence type="ECO:0000313" key="3">
    <source>
        <dbReference type="Proteomes" id="UP000001683"/>
    </source>
</evidence>
<accession>B2A1C7</accession>
<gene>
    <name evidence="2" type="ordered locus">Nther_2502</name>
</gene>
<dbReference type="InParanoid" id="B2A1C7"/>